<reference evidence="2 3" key="1">
    <citation type="submission" date="2020-02" db="EMBL/GenBank/DDBJ databases">
        <authorList>
            <person name="Ma Q."/>
            <person name="Huang Y."/>
            <person name="Song X."/>
            <person name="Pei D."/>
        </authorList>
    </citation>
    <scope>NUCLEOTIDE SEQUENCE [LARGE SCALE GENOMIC DNA]</scope>
    <source>
        <strain evidence="2">Sxm20200214</strain>
        <tissue evidence="2">Leaf</tissue>
    </source>
</reference>
<evidence type="ECO:0000256" key="1">
    <source>
        <dbReference type="SAM" id="MobiDB-lite"/>
    </source>
</evidence>
<dbReference type="InterPro" id="IPR040256">
    <property type="entry name" value="At4g02000-like"/>
</dbReference>
<comment type="caution">
    <text evidence="2">The sequence shown here is derived from an EMBL/GenBank/DDBJ whole genome shotgun (WGS) entry which is preliminary data.</text>
</comment>
<accession>A0A8X7UDA7</accession>
<organism evidence="2 3">
    <name type="scientific">Brassica carinata</name>
    <name type="common">Ethiopian mustard</name>
    <name type="synonym">Abyssinian cabbage</name>
    <dbReference type="NCBI Taxonomy" id="52824"/>
    <lineage>
        <taxon>Eukaryota</taxon>
        <taxon>Viridiplantae</taxon>
        <taxon>Streptophyta</taxon>
        <taxon>Embryophyta</taxon>
        <taxon>Tracheophyta</taxon>
        <taxon>Spermatophyta</taxon>
        <taxon>Magnoliopsida</taxon>
        <taxon>eudicotyledons</taxon>
        <taxon>Gunneridae</taxon>
        <taxon>Pentapetalae</taxon>
        <taxon>rosids</taxon>
        <taxon>malvids</taxon>
        <taxon>Brassicales</taxon>
        <taxon>Brassicaceae</taxon>
        <taxon>Brassiceae</taxon>
        <taxon>Brassica</taxon>
    </lineage>
</organism>
<feature type="region of interest" description="Disordered" evidence="1">
    <location>
        <begin position="125"/>
        <end position="267"/>
    </location>
</feature>
<evidence type="ECO:0000313" key="2">
    <source>
        <dbReference type="EMBL" id="KAG2275490.1"/>
    </source>
</evidence>
<feature type="compositionally biased region" description="Basic and acidic residues" evidence="1">
    <location>
        <begin position="127"/>
        <end position="159"/>
    </location>
</feature>
<name>A0A8X7UDA7_BRACI</name>
<proteinExistence type="predicted"/>
<dbReference type="PANTHER" id="PTHR31286">
    <property type="entry name" value="GLYCINE-RICH CELL WALL STRUCTURAL PROTEIN 1.8-LIKE"/>
    <property type="match status" value="1"/>
</dbReference>
<feature type="compositionally biased region" description="Acidic residues" evidence="1">
    <location>
        <begin position="325"/>
        <end position="340"/>
    </location>
</feature>
<feature type="compositionally biased region" description="Basic and acidic residues" evidence="1">
    <location>
        <begin position="295"/>
        <end position="306"/>
    </location>
</feature>
<evidence type="ECO:0000313" key="3">
    <source>
        <dbReference type="Proteomes" id="UP000886595"/>
    </source>
</evidence>
<dbReference type="EMBL" id="JAAMPC010000012">
    <property type="protein sequence ID" value="KAG2275490.1"/>
    <property type="molecule type" value="Genomic_DNA"/>
</dbReference>
<keyword evidence="3" id="KW-1185">Reference proteome</keyword>
<evidence type="ECO:0008006" key="4">
    <source>
        <dbReference type="Google" id="ProtNLM"/>
    </source>
</evidence>
<protein>
    <recommendedName>
        <fullName evidence="4">DUF4283 domain-containing protein</fullName>
    </recommendedName>
</protein>
<dbReference type="PANTHER" id="PTHR31286:SF139">
    <property type="entry name" value="DUF4283 DOMAIN-CONTAINING PROTEIN"/>
    <property type="match status" value="1"/>
</dbReference>
<feature type="compositionally biased region" description="Low complexity" evidence="1">
    <location>
        <begin position="237"/>
        <end position="247"/>
    </location>
</feature>
<feature type="compositionally biased region" description="Basic and acidic residues" evidence="1">
    <location>
        <begin position="168"/>
        <end position="218"/>
    </location>
</feature>
<feature type="region of interest" description="Disordered" evidence="1">
    <location>
        <begin position="285"/>
        <end position="413"/>
    </location>
</feature>
<feature type="compositionally biased region" description="Basic and acidic residues" evidence="1">
    <location>
        <begin position="341"/>
        <end position="353"/>
    </location>
</feature>
<feature type="compositionally biased region" description="Basic and acidic residues" evidence="1">
    <location>
        <begin position="391"/>
        <end position="402"/>
    </location>
</feature>
<sequence>MISLVRWQPKKTNNYPSEITFWIKVLGVPLEFWEAPTFRSIGDALGETKDVDLDYGRVQVVVDGFKALTFATTVDFTGGEYYEGEEAPVSLRYEKLFGYCETCLSLCQNEENSTKAWLLMEMGGQQDRGRENREYHGKGKGKMQEEHDSKWVRIGEKEPKKHHNRNGYRREEEGSRHWNSRREPTRTYHQEDRSRAHGGSRSDRVARSDAHSDAREEGEINGLEKASQKEGTEQDQAPPSHAPPSHAFLAELKETQAPISQTSGALSVEQGTVAIQMGLEVGKTLVNDSGLDLEDSTRIENEKIEEIQTPYDGETEGDANMQEAATEELDGEKDVEEEDDGKEKATGETEKRQGGRRRLLKPALATGASNKLKMAKMVINKRMAAKTGSRQGDHSKQVEEKGTSNPNTDPAKQ</sequence>
<dbReference type="Proteomes" id="UP000886595">
    <property type="component" value="Unassembled WGS sequence"/>
</dbReference>
<feature type="compositionally biased region" description="Polar residues" evidence="1">
    <location>
        <begin position="403"/>
        <end position="413"/>
    </location>
</feature>
<dbReference type="OrthoDB" id="10385141at2759"/>
<dbReference type="AlphaFoldDB" id="A0A8X7UDA7"/>
<gene>
    <name evidence="2" type="ORF">Bca52824_058045</name>
</gene>